<evidence type="ECO:0000313" key="1">
    <source>
        <dbReference type="EMBL" id="MPM61966.1"/>
    </source>
</evidence>
<name>A0A645BA74_9ZZZZ</name>
<dbReference type="EMBL" id="VSSQ01018621">
    <property type="protein sequence ID" value="MPM61966.1"/>
    <property type="molecule type" value="Genomic_DNA"/>
</dbReference>
<reference evidence="1" key="1">
    <citation type="submission" date="2019-08" db="EMBL/GenBank/DDBJ databases">
        <authorList>
            <person name="Kucharzyk K."/>
            <person name="Murdoch R.W."/>
            <person name="Higgins S."/>
            <person name="Loffler F."/>
        </authorList>
    </citation>
    <scope>NUCLEOTIDE SEQUENCE</scope>
</reference>
<gene>
    <name evidence="1" type="ORF">SDC9_108830</name>
</gene>
<comment type="caution">
    <text evidence="1">The sequence shown here is derived from an EMBL/GenBank/DDBJ whole genome shotgun (WGS) entry which is preliminary data.</text>
</comment>
<proteinExistence type="predicted"/>
<accession>A0A645BA74</accession>
<protein>
    <submittedName>
        <fullName evidence="1">Uncharacterized protein</fullName>
    </submittedName>
</protein>
<dbReference type="Gene3D" id="2.30.310.10">
    <property type="entry name" value="ibrinogen binding protein from staphylococcus aureus domain"/>
    <property type="match status" value="1"/>
</dbReference>
<organism evidence="1">
    <name type="scientific">bioreactor metagenome</name>
    <dbReference type="NCBI Taxonomy" id="1076179"/>
    <lineage>
        <taxon>unclassified sequences</taxon>
        <taxon>metagenomes</taxon>
        <taxon>ecological metagenomes</taxon>
    </lineage>
</organism>
<dbReference type="AlphaFoldDB" id="A0A645BA74"/>
<sequence>MGKNSNLILCDREFLILDAIKHVPSWQNRFREILPGRQYQRPPLQTKQDFFAWNPPTKDKDLSISVSDWLKKNIDGIGVPTVQALLREVGIEEEQMSAFLSEEQWNLLQHRMQVTYENRKAGCLYQTELSQTLLPFAFSTGSWSPASSALEEHFKQIEQNATLLQERNRLSSILQAAWTKGRKKLFALEEDLQQGKDADCYRIWGELLKNAPEPEVREEEIQVINYYERT</sequence>
<dbReference type="Pfam" id="PF05833">
    <property type="entry name" value="NFACT_N"/>
    <property type="match status" value="1"/>
</dbReference>